<sequence>MFSIRNNFVSSVFVASLISVSILSGCGNNQKNEANEQVQKGSDVKNINEYNGPPVELLFLDANTGITEEKFEEYFVKPVKAKHPAISLKLLKVTSPAKDGIEALIAAGTIPDLVADSNTGLNKYLDMEYAEDLNPMIKKFNVDLNRFEPAIVETLRGLGRNKGIYGLPFGMNYGSLLYNKDLFDKFGVSYPEDVITWDKFIELTNKLTRKDGEVQYIGSAPPTPVNWLRQYGASNFDEKDEKAALTDDKHKYVFSLQEQLLKIPGFINGTNWRPTNMAGGTIAMQAGWIMGTTNLVSANPPFDWDLSAYPVFKEKPNYGNSVDFPMLIVSKASKHKEAAYQVIMTMISDEVQERLNKNGQMITALKDQKMKMTYAQDSQIYNGKNLQAIFKVSPAPLPDYSRWKSATDTYINAVAQEMALQKKDINTALREQEERANKAMQELK</sequence>
<evidence type="ECO:0000256" key="4">
    <source>
        <dbReference type="ARBA" id="ARBA00023139"/>
    </source>
</evidence>
<keyword evidence="8" id="KW-1185">Reference proteome</keyword>
<dbReference type="RefSeq" id="WP_120750111.1">
    <property type="nucleotide sequence ID" value="NZ_RBAH01000022.1"/>
</dbReference>
<keyword evidence="5" id="KW-0449">Lipoprotein</keyword>
<evidence type="ECO:0000313" key="7">
    <source>
        <dbReference type="EMBL" id="RKN75881.1"/>
    </source>
</evidence>
<reference evidence="7 8" key="1">
    <citation type="journal article" date="2007" name="Int. J. Syst. Evol. Microbiol.">
        <title>Paenibacillus ginsengarvi sp. nov., isolated from soil from ginseng cultivation.</title>
        <authorList>
            <person name="Yoon M.H."/>
            <person name="Ten L.N."/>
            <person name="Im W.T."/>
        </authorList>
    </citation>
    <scope>NUCLEOTIDE SEQUENCE [LARGE SCALE GENOMIC DNA]</scope>
    <source>
        <strain evidence="7 8">KCTC 13059</strain>
    </source>
</reference>
<keyword evidence="6" id="KW-0175">Coiled coil</keyword>
<evidence type="ECO:0000256" key="2">
    <source>
        <dbReference type="ARBA" id="ARBA00022729"/>
    </source>
</evidence>
<dbReference type="Gene3D" id="3.40.190.10">
    <property type="entry name" value="Periplasmic binding protein-like II"/>
    <property type="match status" value="1"/>
</dbReference>
<name>A0A3B0BTU5_9BACL</name>
<organism evidence="7 8">
    <name type="scientific">Paenibacillus ginsengarvi</name>
    <dbReference type="NCBI Taxonomy" id="400777"/>
    <lineage>
        <taxon>Bacteria</taxon>
        <taxon>Bacillati</taxon>
        <taxon>Bacillota</taxon>
        <taxon>Bacilli</taxon>
        <taxon>Bacillales</taxon>
        <taxon>Paenibacillaceae</taxon>
        <taxon>Paenibacillus</taxon>
    </lineage>
</organism>
<dbReference type="OrthoDB" id="9782846at2"/>
<protein>
    <submittedName>
        <fullName evidence="7">Extracellular solute-binding protein</fullName>
    </submittedName>
</protein>
<evidence type="ECO:0000256" key="6">
    <source>
        <dbReference type="SAM" id="Coils"/>
    </source>
</evidence>
<dbReference type="InterPro" id="IPR050490">
    <property type="entry name" value="Bact_solute-bd_prot1"/>
</dbReference>
<keyword evidence="2" id="KW-0732">Signal</keyword>
<dbReference type="InterPro" id="IPR006059">
    <property type="entry name" value="SBP"/>
</dbReference>
<dbReference type="AlphaFoldDB" id="A0A3B0BTU5"/>
<evidence type="ECO:0000313" key="8">
    <source>
        <dbReference type="Proteomes" id="UP000282311"/>
    </source>
</evidence>
<evidence type="ECO:0000256" key="3">
    <source>
        <dbReference type="ARBA" id="ARBA00023136"/>
    </source>
</evidence>
<evidence type="ECO:0000256" key="5">
    <source>
        <dbReference type="ARBA" id="ARBA00023288"/>
    </source>
</evidence>
<dbReference type="PANTHER" id="PTHR43649:SF33">
    <property type="entry name" value="POLYGALACTURONAN_RHAMNOGALACTURONAN-BINDING PROTEIN YTCQ"/>
    <property type="match status" value="1"/>
</dbReference>
<dbReference type="EMBL" id="RBAH01000022">
    <property type="protein sequence ID" value="RKN75881.1"/>
    <property type="molecule type" value="Genomic_DNA"/>
</dbReference>
<proteinExistence type="predicted"/>
<dbReference type="SUPFAM" id="SSF53850">
    <property type="entry name" value="Periplasmic binding protein-like II"/>
    <property type="match status" value="1"/>
</dbReference>
<dbReference type="PROSITE" id="PS51257">
    <property type="entry name" value="PROKAR_LIPOPROTEIN"/>
    <property type="match status" value="1"/>
</dbReference>
<dbReference type="Pfam" id="PF01547">
    <property type="entry name" value="SBP_bac_1"/>
    <property type="match status" value="1"/>
</dbReference>
<keyword evidence="1" id="KW-1003">Cell membrane</keyword>
<accession>A0A3B0BTU5</accession>
<keyword evidence="4" id="KW-0564">Palmitate</keyword>
<dbReference type="Proteomes" id="UP000282311">
    <property type="component" value="Unassembled WGS sequence"/>
</dbReference>
<dbReference type="PANTHER" id="PTHR43649">
    <property type="entry name" value="ARABINOSE-BINDING PROTEIN-RELATED"/>
    <property type="match status" value="1"/>
</dbReference>
<comment type="caution">
    <text evidence="7">The sequence shown here is derived from an EMBL/GenBank/DDBJ whole genome shotgun (WGS) entry which is preliminary data.</text>
</comment>
<gene>
    <name evidence="7" type="ORF">D7M11_25595</name>
</gene>
<evidence type="ECO:0000256" key="1">
    <source>
        <dbReference type="ARBA" id="ARBA00022475"/>
    </source>
</evidence>
<keyword evidence="3" id="KW-0472">Membrane</keyword>
<feature type="coiled-coil region" evidence="6">
    <location>
        <begin position="415"/>
        <end position="442"/>
    </location>
</feature>